<evidence type="ECO:0000313" key="3">
    <source>
        <dbReference type="EMBL" id="KAJ7611585.1"/>
    </source>
</evidence>
<proteinExistence type="predicted"/>
<name>A0AAD7B6F4_9AGAR</name>
<dbReference type="EMBL" id="JARKIF010000032">
    <property type="protein sequence ID" value="KAJ7611585.1"/>
    <property type="molecule type" value="Genomic_DNA"/>
</dbReference>
<keyword evidence="1" id="KW-0472">Membrane</keyword>
<evidence type="ECO:0000256" key="2">
    <source>
        <dbReference type="SAM" id="SignalP"/>
    </source>
</evidence>
<sequence length="335" mass="36612">MSKYLSLFVFPVLSALALKLTFGNLMEAGMQPYIEQNCPPLPTSAQPHRLNYTGFDSVDGAICGLVYFFHLALTPDVLPFLTYFMGNFMPLAALLSFESFRQGRHPLLAFPVVFGLLMQVMTVGAKTPIYWLIFILTGAAQRQVDGPKTTITSAHAQSVAFGLFIGAVVPTVCLVVLEDSHVTAIWQLFPLWQYLAQSAHLLVCPASTHKESGYPWVQALYIAAFVFGSSVHVGTLAKANTLEGVKAALMPSLNSLNSAPPHLKVKDFLQWDAFFGFSSTLLATLWFAENASQIMVIALWNIFASVLLGPGAAIAAIALWRESNLHRSSPKEKSQ</sequence>
<feature type="transmembrane region" description="Helical" evidence="1">
    <location>
        <begin position="77"/>
        <end position="95"/>
    </location>
</feature>
<evidence type="ECO:0000256" key="1">
    <source>
        <dbReference type="SAM" id="Phobius"/>
    </source>
</evidence>
<reference evidence="3" key="1">
    <citation type="submission" date="2023-03" db="EMBL/GenBank/DDBJ databases">
        <title>Massive genome expansion in bonnet fungi (Mycena s.s.) driven by repeated elements and novel gene families across ecological guilds.</title>
        <authorList>
            <consortium name="Lawrence Berkeley National Laboratory"/>
            <person name="Harder C.B."/>
            <person name="Miyauchi S."/>
            <person name="Viragh M."/>
            <person name="Kuo A."/>
            <person name="Thoen E."/>
            <person name="Andreopoulos B."/>
            <person name="Lu D."/>
            <person name="Skrede I."/>
            <person name="Drula E."/>
            <person name="Henrissat B."/>
            <person name="Morin E."/>
            <person name="Kohler A."/>
            <person name="Barry K."/>
            <person name="LaButti K."/>
            <person name="Morin E."/>
            <person name="Salamov A."/>
            <person name="Lipzen A."/>
            <person name="Mereny Z."/>
            <person name="Hegedus B."/>
            <person name="Baldrian P."/>
            <person name="Stursova M."/>
            <person name="Weitz H."/>
            <person name="Taylor A."/>
            <person name="Grigoriev I.V."/>
            <person name="Nagy L.G."/>
            <person name="Martin F."/>
            <person name="Kauserud H."/>
        </authorList>
    </citation>
    <scope>NUCLEOTIDE SEQUENCE</scope>
    <source>
        <strain evidence="3">9284</strain>
    </source>
</reference>
<gene>
    <name evidence="3" type="ORF">FB45DRAFT_1037239</name>
</gene>
<dbReference type="AlphaFoldDB" id="A0AAD7B6F4"/>
<comment type="caution">
    <text evidence="3">The sequence shown here is derived from an EMBL/GenBank/DDBJ whole genome shotgun (WGS) entry which is preliminary data.</text>
</comment>
<evidence type="ECO:0000313" key="4">
    <source>
        <dbReference type="Proteomes" id="UP001221142"/>
    </source>
</evidence>
<organism evidence="3 4">
    <name type="scientific">Roridomyces roridus</name>
    <dbReference type="NCBI Taxonomy" id="1738132"/>
    <lineage>
        <taxon>Eukaryota</taxon>
        <taxon>Fungi</taxon>
        <taxon>Dikarya</taxon>
        <taxon>Basidiomycota</taxon>
        <taxon>Agaricomycotina</taxon>
        <taxon>Agaricomycetes</taxon>
        <taxon>Agaricomycetidae</taxon>
        <taxon>Agaricales</taxon>
        <taxon>Marasmiineae</taxon>
        <taxon>Mycenaceae</taxon>
        <taxon>Roridomyces</taxon>
    </lineage>
</organism>
<keyword evidence="2" id="KW-0732">Signal</keyword>
<keyword evidence="1" id="KW-0812">Transmembrane</keyword>
<feature type="transmembrane region" description="Helical" evidence="1">
    <location>
        <begin position="156"/>
        <end position="177"/>
    </location>
</feature>
<dbReference type="Proteomes" id="UP001221142">
    <property type="component" value="Unassembled WGS sequence"/>
</dbReference>
<feature type="transmembrane region" description="Helical" evidence="1">
    <location>
        <begin position="294"/>
        <end position="320"/>
    </location>
</feature>
<feature type="transmembrane region" description="Helical" evidence="1">
    <location>
        <begin position="268"/>
        <end position="288"/>
    </location>
</feature>
<accession>A0AAD7B6F4</accession>
<feature type="signal peptide" evidence="2">
    <location>
        <begin position="1"/>
        <end position="23"/>
    </location>
</feature>
<protein>
    <submittedName>
        <fullName evidence="3">Uncharacterized protein</fullName>
    </submittedName>
</protein>
<keyword evidence="4" id="KW-1185">Reference proteome</keyword>
<keyword evidence="1" id="KW-1133">Transmembrane helix</keyword>
<feature type="transmembrane region" description="Helical" evidence="1">
    <location>
        <begin position="107"/>
        <end position="136"/>
    </location>
</feature>
<feature type="chain" id="PRO_5042031342" evidence="2">
    <location>
        <begin position="24"/>
        <end position="335"/>
    </location>
</feature>